<dbReference type="OrthoDB" id="10055432at2759"/>
<dbReference type="PANTHER" id="PTHR41153">
    <property type="entry name" value="RE41427P"/>
    <property type="match status" value="1"/>
</dbReference>
<dbReference type="Gene3D" id="2.10.90.10">
    <property type="entry name" value="Cystine-knot cytokines"/>
    <property type="match status" value="1"/>
</dbReference>
<proteinExistence type="predicted"/>
<comment type="caution">
    <text evidence="2">The sequence shown here is derived from an EMBL/GenBank/DDBJ whole genome shotgun (WGS) entry which is preliminary data.</text>
</comment>
<feature type="compositionally biased region" description="Basic and acidic residues" evidence="1">
    <location>
        <begin position="24"/>
        <end position="33"/>
    </location>
</feature>
<accession>A0A6A4JJC4</accession>
<name>A0A6A4JJC4_APOLU</name>
<dbReference type="SUPFAM" id="SSF57501">
    <property type="entry name" value="Cystine-knot cytokines"/>
    <property type="match status" value="1"/>
</dbReference>
<dbReference type="Proteomes" id="UP000466442">
    <property type="component" value="Unassembled WGS sequence"/>
</dbReference>
<dbReference type="EMBL" id="WIXP02000004">
    <property type="protein sequence ID" value="KAF6212137.1"/>
    <property type="molecule type" value="Genomic_DNA"/>
</dbReference>
<feature type="region of interest" description="Disordered" evidence="1">
    <location>
        <begin position="1"/>
        <end position="118"/>
    </location>
</feature>
<sequence length="365" mass="39386">MALSDAPSARPPATGGLPEVTGDPGEKSDESWRGGKRTSGMSSSSGLRRRNPPFLQSDRAFPSDVILQDPPRPFQSSSRIIPSLPSSESTFDSPRSAAEAASLSDPRDPCLPHPSSSPRHAYQWPRLDMYISVLQLLGGVSLVVLSSCVIVLEAQGQEKCGARGQQLKYLWGDALTDSPDCVGPNNITYPITQIARAFRKGNALWGNGRTGRSGSVIDPHIMQKALLKAHASASDADLLHSRSGRGMREDSSCGVGPSRLCKTRYNTTAPMYGVSLTSGQPVTIVQKFPDLLQQVVYEVCESKECDVVRGECTQTYVPYLFLVIPLGPVTLTGQDYVLVESGCVCKPKLTLSPPDPYDHRSVQNV</sequence>
<dbReference type="AlphaFoldDB" id="A0A6A4JJC4"/>
<evidence type="ECO:0000313" key="2">
    <source>
        <dbReference type="EMBL" id="KAF6212137.1"/>
    </source>
</evidence>
<evidence type="ECO:0000313" key="3">
    <source>
        <dbReference type="Proteomes" id="UP000466442"/>
    </source>
</evidence>
<keyword evidence="3" id="KW-1185">Reference proteome</keyword>
<feature type="compositionally biased region" description="Low complexity" evidence="1">
    <location>
        <begin position="76"/>
        <end position="89"/>
    </location>
</feature>
<gene>
    <name evidence="2" type="ORF">GE061_012658</name>
</gene>
<organism evidence="2 3">
    <name type="scientific">Apolygus lucorum</name>
    <name type="common">Small green plant bug</name>
    <name type="synonym">Lygocoris lucorum</name>
    <dbReference type="NCBI Taxonomy" id="248454"/>
    <lineage>
        <taxon>Eukaryota</taxon>
        <taxon>Metazoa</taxon>
        <taxon>Ecdysozoa</taxon>
        <taxon>Arthropoda</taxon>
        <taxon>Hexapoda</taxon>
        <taxon>Insecta</taxon>
        <taxon>Pterygota</taxon>
        <taxon>Neoptera</taxon>
        <taxon>Paraneoptera</taxon>
        <taxon>Hemiptera</taxon>
        <taxon>Heteroptera</taxon>
        <taxon>Panheteroptera</taxon>
        <taxon>Cimicomorpha</taxon>
        <taxon>Miridae</taxon>
        <taxon>Mirini</taxon>
        <taxon>Apolygus</taxon>
    </lineage>
</organism>
<evidence type="ECO:0000256" key="1">
    <source>
        <dbReference type="SAM" id="MobiDB-lite"/>
    </source>
</evidence>
<dbReference type="PANTHER" id="PTHR41153:SF2">
    <property type="entry name" value="RE41427P"/>
    <property type="match status" value="1"/>
</dbReference>
<dbReference type="InterPro" id="IPR029034">
    <property type="entry name" value="Cystine-knot_cytokine"/>
</dbReference>
<reference evidence="2" key="1">
    <citation type="journal article" date="2021" name="Mol. Ecol. Resour.">
        <title>Apolygus lucorum genome provides insights into omnivorousness and mesophyll feeding.</title>
        <authorList>
            <person name="Liu Y."/>
            <person name="Liu H."/>
            <person name="Wang H."/>
            <person name="Huang T."/>
            <person name="Liu B."/>
            <person name="Yang B."/>
            <person name="Yin L."/>
            <person name="Li B."/>
            <person name="Zhang Y."/>
            <person name="Zhang S."/>
            <person name="Jiang F."/>
            <person name="Zhang X."/>
            <person name="Ren Y."/>
            <person name="Wang B."/>
            <person name="Wang S."/>
            <person name="Lu Y."/>
            <person name="Wu K."/>
            <person name="Fan W."/>
            <person name="Wang G."/>
        </authorList>
    </citation>
    <scope>NUCLEOTIDE SEQUENCE</scope>
    <source>
        <strain evidence="2">12Hb</strain>
    </source>
</reference>
<protein>
    <submittedName>
        <fullName evidence="2">Uncharacterized protein</fullName>
    </submittedName>
</protein>